<keyword evidence="14" id="KW-0282">Flagellum</keyword>
<dbReference type="eggNOG" id="COG1536">
    <property type="taxonomic scope" value="Bacteria"/>
</dbReference>
<evidence type="ECO:0000256" key="10">
    <source>
        <dbReference type="ARBA" id="ARBA00025598"/>
    </source>
</evidence>
<dbReference type="EMBL" id="CP003789">
    <property type="protein sequence ID" value="AGA64175.1"/>
    <property type="molecule type" value="Genomic_DNA"/>
</dbReference>
<dbReference type="InterPro" id="IPR000090">
    <property type="entry name" value="Flg_Motor_Flig"/>
</dbReference>
<dbReference type="SUPFAM" id="SSF48029">
    <property type="entry name" value="FliG"/>
    <property type="match status" value="2"/>
</dbReference>
<evidence type="ECO:0000313" key="14">
    <source>
        <dbReference type="EMBL" id="AGA64175.1"/>
    </source>
</evidence>
<keyword evidence="14" id="KW-0969">Cilium</keyword>
<dbReference type="InterPro" id="IPR011002">
    <property type="entry name" value="FliG_a-hlx"/>
</dbReference>
<dbReference type="GO" id="GO:0071973">
    <property type="term" value="P:bacterial-type flagellum-dependent cell motility"/>
    <property type="evidence" value="ECO:0007669"/>
    <property type="project" value="InterPro"/>
</dbReference>
<evidence type="ECO:0000256" key="9">
    <source>
        <dbReference type="ARBA" id="ARBA00023143"/>
    </source>
</evidence>
<organism evidence="14 15">
    <name type="scientific">Liberibacter crescens (strain BT-1)</name>
    <dbReference type="NCBI Taxonomy" id="1215343"/>
    <lineage>
        <taxon>Bacteria</taxon>
        <taxon>Pseudomonadati</taxon>
        <taxon>Pseudomonadota</taxon>
        <taxon>Alphaproteobacteria</taxon>
        <taxon>Hyphomicrobiales</taxon>
        <taxon>Rhizobiaceae</taxon>
        <taxon>Liberibacter</taxon>
    </lineage>
</organism>
<comment type="subcellular location">
    <subcellularLocation>
        <location evidence="1">Bacterial flagellum basal body</location>
    </subcellularLocation>
    <subcellularLocation>
        <location evidence="2">Cell membrane</location>
        <topology evidence="2">Peripheral membrane protein</topology>
        <orientation evidence="2">Cytoplasmic side</orientation>
    </subcellularLocation>
</comment>
<evidence type="ECO:0000259" key="13">
    <source>
        <dbReference type="Pfam" id="PF14842"/>
    </source>
</evidence>
<keyword evidence="7" id="KW-0283">Flagellar rotation</keyword>
<dbReference type="STRING" id="1215343.B488_01820"/>
<dbReference type="Pfam" id="PF14841">
    <property type="entry name" value="FliG_M"/>
    <property type="match status" value="1"/>
</dbReference>
<reference evidence="14 15" key="1">
    <citation type="journal article" date="2012" name="Stand. Genomic Sci.">
        <title>Complete genome sequence of Liberibacter crescens BT-1.</title>
        <authorList>
            <person name="Leonard M.T."/>
            <person name="Fagen J.R."/>
            <person name="Davis-Richardson A.G."/>
            <person name="Davis M.J."/>
            <person name="Triplett E.W."/>
        </authorList>
    </citation>
    <scope>NUCLEOTIDE SEQUENCE [LARGE SCALE GENOMIC DNA]</scope>
    <source>
        <strain evidence="14 15">BT-1</strain>
    </source>
</reference>
<feature type="domain" description="Flagellar motor switch protein FliG N-terminal" evidence="13">
    <location>
        <begin position="15"/>
        <end position="109"/>
    </location>
</feature>
<keyword evidence="6" id="KW-0145">Chemotaxis</keyword>
<evidence type="ECO:0000259" key="11">
    <source>
        <dbReference type="Pfam" id="PF01706"/>
    </source>
</evidence>
<dbReference type="GO" id="GO:0009425">
    <property type="term" value="C:bacterial-type flagellum basal body"/>
    <property type="evidence" value="ECO:0007669"/>
    <property type="project" value="UniProtKB-SubCell"/>
</dbReference>
<evidence type="ECO:0000313" key="15">
    <source>
        <dbReference type="Proteomes" id="UP000010799"/>
    </source>
</evidence>
<dbReference type="InterPro" id="IPR023087">
    <property type="entry name" value="Flg_Motor_Flig_C"/>
</dbReference>
<evidence type="ECO:0000256" key="7">
    <source>
        <dbReference type="ARBA" id="ARBA00022779"/>
    </source>
</evidence>
<feature type="domain" description="Flagellar motor switch protein FliG middle" evidence="12">
    <location>
        <begin position="129"/>
        <end position="199"/>
    </location>
</feature>
<dbReference type="PANTHER" id="PTHR30534:SF0">
    <property type="entry name" value="FLAGELLAR MOTOR SWITCH PROTEIN FLIG"/>
    <property type="match status" value="1"/>
</dbReference>
<keyword evidence="5" id="KW-1003">Cell membrane</keyword>
<evidence type="ECO:0000256" key="3">
    <source>
        <dbReference type="ARBA" id="ARBA00010299"/>
    </source>
</evidence>
<dbReference type="InterPro" id="IPR032779">
    <property type="entry name" value="FliG_M"/>
</dbReference>
<dbReference type="PATRIC" id="fig|1215343.11.peg.191"/>
<dbReference type="Gene3D" id="1.10.220.30">
    <property type="match status" value="3"/>
</dbReference>
<evidence type="ECO:0000259" key="12">
    <source>
        <dbReference type="Pfam" id="PF14841"/>
    </source>
</evidence>
<dbReference type="GO" id="GO:0006935">
    <property type="term" value="P:chemotaxis"/>
    <property type="evidence" value="ECO:0007669"/>
    <property type="project" value="UniProtKB-KW"/>
</dbReference>
<comment type="function">
    <text evidence="10">FliG is one of three proteins (FliG, FliN, FliM) that forms the rotor-mounted switch complex (C ring), located at the base of the basal body. This complex interacts with the CheY and CheZ chemotaxis proteins, in addition to contacting components of the motor that determine the direction of flagellar rotation.</text>
</comment>
<protein>
    <recommendedName>
        <fullName evidence="4">Flagellar motor switch protein FliG</fullName>
    </recommendedName>
</protein>
<evidence type="ECO:0000256" key="4">
    <source>
        <dbReference type="ARBA" id="ARBA00021870"/>
    </source>
</evidence>
<feature type="domain" description="Flagellar motor switch protein FliG C-terminal" evidence="11">
    <location>
        <begin position="227"/>
        <end position="333"/>
    </location>
</feature>
<comment type="similarity">
    <text evidence="3">Belongs to the FliG family.</text>
</comment>
<evidence type="ECO:0000256" key="1">
    <source>
        <dbReference type="ARBA" id="ARBA00004117"/>
    </source>
</evidence>
<dbReference type="PRINTS" id="PR00954">
    <property type="entry name" value="FLGMOTORFLIG"/>
</dbReference>
<dbReference type="PANTHER" id="PTHR30534">
    <property type="entry name" value="FLAGELLAR MOTOR SWITCH PROTEIN FLIG"/>
    <property type="match status" value="1"/>
</dbReference>
<keyword evidence="9" id="KW-0975">Bacterial flagellum</keyword>
<proteinExistence type="inferred from homology"/>
<gene>
    <name evidence="14" type="ordered locus">B488_01820</name>
</gene>
<dbReference type="HOGENOM" id="CLU_047835_0_1_5"/>
<keyword evidence="14" id="KW-0966">Cell projection</keyword>
<name>L0ETL8_LIBCB</name>
<sequence>MAFSDFYKENSQRPLNQIDKATAILLTMSKETSVQLLKHFSKDELQAIINSAQSLPEIPPDELMHIVNEFENLFIEGIGLTENAKTIESILKEGLSKNEVDNLLRQQESVETSEVSVWYRLKTVNPVLIGKFLLNEHPQTAAYILSMLPSDLGAKVFLQFPDTKHADIMKRTVNLREVSPYAVKIIENRISKILLEVEANSGTSGSEKIANIINELEKSQVDTLLKSLETLSKEAFDKVRPKVFLFEDLITIPSPSLSTLLNNIPIETLITALYSTSTELREYILNSTSIRQRRIIESEISINTQYVNPQAISIAQRIILQEAIRLEKEGKFEMKKQ</sequence>
<evidence type="ECO:0000256" key="6">
    <source>
        <dbReference type="ARBA" id="ARBA00022500"/>
    </source>
</evidence>
<evidence type="ECO:0000256" key="8">
    <source>
        <dbReference type="ARBA" id="ARBA00023136"/>
    </source>
</evidence>
<dbReference type="KEGG" id="lcc:B488_01820"/>
<keyword evidence="15" id="KW-1185">Reference proteome</keyword>
<dbReference type="Proteomes" id="UP000010799">
    <property type="component" value="Chromosome"/>
</dbReference>
<dbReference type="InterPro" id="IPR028263">
    <property type="entry name" value="FliG_N"/>
</dbReference>
<dbReference type="Pfam" id="PF14842">
    <property type="entry name" value="FliG_N"/>
    <property type="match status" value="1"/>
</dbReference>
<dbReference type="RefSeq" id="WP_015272602.1">
    <property type="nucleotide sequence ID" value="NC_019907.1"/>
</dbReference>
<evidence type="ECO:0000256" key="5">
    <source>
        <dbReference type="ARBA" id="ARBA00022475"/>
    </source>
</evidence>
<evidence type="ECO:0000256" key="2">
    <source>
        <dbReference type="ARBA" id="ARBA00004413"/>
    </source>
</evidence>
<dbReference type="Pfam" id="PF01706">
    <property type="entry name" value="FliG_C"/>
    <property type="match status" value="1"/>
</dbReference>
<dbReference type="GO" id="GO:0003774">
    <property type="term" value="F:cytoskeletal motor activity"/>
    <property type="evidence" value="ECO:0007669"/>
    <property type="project" value="InterPro"/>
</dbReference>
<keyword evidence="8" id="KW-0472">Membrane</keyword>
<accession>L0ETL8</accession>
<dbReference type="GO" id="GO:0005886">
    <property type="term" value="C:plasma membrane"/>
    <property type="evidence" value="ECO:0007669"/>
    <property type="project" value="UniProtKB-SubCell"/>
</dbReference>
<dbReference type="AlphaFoldDB" id="L0ETL8"/>